<accession>A0A8J4QIQ3</accession>
<dbReference type="GO" id="GO:0006952">
    <property type="term" value="P:defense response"/>
    <property type="evidence" value="ECO:0007669"/>
    <property type="project" value="UniProtKB-KW"/>
</dbReference>
<protein>
    <recommendedName>
        <fullName evidence="9">AAA+ ATPase domain-containing protein</fullName>
    </recommendedName>
</protein>
<gene>
    <name evidence="10" type="ORF">CMV_024157</name>
</gene>
<organism evidence="10 11">
    <name type="scientific">Castanea mollissima</name>
    <name type="common">Chinese chestnut</name>
    <dbReference type="NCBI Taxonomy" id="60419"/>
    <lineage>
        <taxon>Eukaryota</taxon>
        <taxon>Viridiplantae</taxon>
        <taxon>Streptophyta</taxon>
        <taxon>Embryophyta</taxon>
        <taxon>Tracheophyta</taxon>
        <taxon>Spermatophyta</taxon>
        <taxon>Magnoliopsida</taxon>
        <taxon>eudicotyledons</taxon>
        <taxon>Gunneridae</taxon>
        <taxon>Pentapetalae</taxon>
        <taxon>rosids</taxon>
        <taxon>fabids</taxon>
        <taxon>Fagales</taxon>
        <taxon>Fagaceae</taxon>
        <taxon>Castanea</taxon>
    </lineage>
</organism>
<dbReference type="SMART" id="SM00382">
    <property type="entry name" value="AAA"/>
    <property type="match status" value="1"/>
</dbReference>
<comment type="caution">
    <text evidence="10">The sequence shown here is derived from an EMBL/GenBank/DDBJ whole genome shotgun (WGS) entry which is preliminary data.</text>
</comment>
<keyword evidence="4" id="KW-0547">Nucleotide-binding</keyword>
<dbReference type="InterPro" id="IPR050905">
    <property type="entry name" value="Plant_NBS-LRR"/>
</dbReference>
<reference evidence="10" key="1">
    <citation type="submission" date="2020-03" db="EMBL/GenBank/DDBJ databases">
        <title>Castanea mollissima Vanexum genome sequencing.</title>
        <authorList>
            <person name="Staton M."/>
        </authorList>
    </citation>
    <scope>NUCLEOTIDE SEQUENCE</scope>
    <source>
        <tissue evidence="10">Leaf</tissue>
    </source>
</reference>
<dbReference type="Pfam" id="PF00931">
    <property type="entry name" value="NB-ARC"/>
    <property type="match status" value="1"/>
</dbReference>
<evidence type="ECO:0000256" key="8">
    <source>
        <dbReference type="SAM" id="MobiDB-lite"/>
    </source>
</evidence>
<sequence>MDAVSVIVTIGGYFVDPIKRQCGYLIHYNSNIKDLEIKIQKLRDKRDGVQLEIGAAKRNGQVIAPEVETWIEKVRNILDEDVEVNKMSLDGWCPCYSLSRKAKKKTLEIDGLLSDAAPFVTKVSYPPPPLGIGSSSIEGIVDFESRTKIRKEVFEALRADKINMIAICGMGGIGKTTMAKEVAKRAKDDKLFDEVVMAVVSQKRDLSKIQGQIADMLGLELKRESEGGRAEQLYSRLKDIKSVLVILDDVWDALDVDLVGIPYGGQHNRCKILLTSRSEEACTQMKAQKIFPIKFLPDEEAWNLFKGMAGNCINTPSLHPIAKEVAKECGGLPVAIVTVGRALENKSEFEWSAALQQLKNAIPKNISGLDSKVYSSIELSYSYLKSDEAKSCFLLCCLFAEDSNIPIEFLVRYGVGQRLFAKIDTVADARNRVHAIVKNLKRSFLLLDSEEGEEHVKMHDVVRDVAISIAENKGFLVRCNETMEEWPEKDSCECSTAISLVSKELKRYPDVLECPKLELLQLSCDKDTLQMLPPNLFTGMNGLKVLSLINMSFPSLPQPINVLQNLRTLQFVSCEITDVSAIGELRKLEILSFIGSKIEELPGEMRNLSYLKLLELTECSDLERIPPDLLSSLSHLEELYMFGVDVKWKPMEEEKEDEEEEEEKKGANASLTELMSLSYLVALKIQIPNIKVLPKDLPFKNETIKFQIFVGNNVKIDEHNFTEYYDYLIKNSLGLASCDVSDIAESRMLLQLLKKSEILKLKEIKYLKNIVYELDKEGFQCLKVLEVGGSDDVEYVMDATSDQNPRAAFPILESLKVFRLNNLKEIYHSQFPKRSFNSACFGNLKSLCLEKCRHLKNVFSLSIARGLVQLQKLEIDDCDDMEECFHNEGEDEKALNDKIMFPQLTSIELDSLPRLIGFCTSMGPVELVQPSLNREVGRISTDEVTNLEKHKMTDIQQHTGSFPKSTPIISHKLFLSNTILWPPNLKYLEVWKADSLEVVFDLKGLNINDDHQRIIVLAQLKTLEVKYLSKLTYVWKNVPLGIQGFQNLTSIEVSNCHRLRYLFPTSIAKLLVELQSIEIEECDAIENIVQRDGEEEATDIILFPRVSSLKLQELPNMMSLCIKTYSFEWSSIKEIYLYRCPKLKTIGSEIQSPRKSKEINRELYSRPNGFLWRCLECIPRPKNYGLMATSDQGTTNKSQRSYSVKKEGTLSKPKDPKVSDSNNPSKIWSFFPSHIIERLKNLQSIELINLPSPEVLFQLEELNVEESHMAPILDQLSELILYGLDNLMHIWKKGPERILGFGNLRLLEVCKCDSLTYLFPPSIAKLLVVLEEIRVVNCIKIEEILARTGEEEEEKDVLFYKVNSILLHSLPNLKCFCPETNALEWPSLKEIRVIECPSLSTFIPSNLNTPKLEGVSVYNSYFNEKETCHWKGDLNATIENIFKGKKKQANHETQQEEQIETIENDM</sequence>
<evidence type="ECO:0000256" key="2">
    <source>
        <dbReference type="ARBA" id="ARBA00022614"/>
    </source>
</evidence>
<dbReference type="InterPro" id="IPR032675">
    <property type="entry name" value="LRR_dom_sf"/>
</dbReference>
<keyword evidence="11" id="KW-1185">Reference proteome</keyword>
<comment type="similarity">
    <text evidence="1">Belongs to the disease resistance NB-LRR family.</text>
</comment>
<keyword evidence="5" id="KW-0611">Plant defense</keyword>
<dbReference type="InterPro" id="IPR057135">
    <property type="entry name" value="At4g27190-like_LRR"/>
</dbReference>
<name>A0A8J4QIQ3_9ROSI</name>
<dbReference type="InterPro" id="IPR036388">
    <property type="entry name" value="WH-like_DNA-bd_sf"/>
</dbReference>
<dbReference type="GO" id="GO:0043531">
    <property type="term" value="F:ADP binding"/>
    <property type="evidence" value="ECO:0007669"/>
    <property type="project" value="InterPro"/>
</dbReference>
<feature type="domain" description="AAA+ ATPase" evidence="9">
    <location>
        <begin position="161"/>
        <end position="297"/>
    </location>
</feature>
<dbReference type="InterPro" id="IPR002182">
    <property type="entry name" value="NB-ARC"/>
</dbReference>
<feature type="coiled-coil region" evidence="7">
    <location>
        <begin position="25"/>
        <end position="59"/>
    </location>
</feature>
<dbReference type="InterPro" id="IPR003593">
    <property type="entry name" value="AAA+_ATPase"/>
</dbReference>
<dbReference type="SUPFAM" id="SSF52058">
    <property type="entry name" value="L domain-like"/>
    <property type="match status" value="1"/>
</dbReference>
<evidence type="ECO:0000256" key="6">
    <source>
        <dbReference type="ARBA" id="ARBA00022840"/>
    </source>
</evidence>
<keyword evidence="2" id="KW-0433">Leucine-rich repeat</keyword>
<dbReference type="Gene3D" id="1.10.10.10">
    <property type="entry name" value="Winged helix-like DNA-binding domain superfamily/Winged helix DNA-binding domain"/>
    <property type="match status" value="1"/>
</dbReference>
<evidence type="ECO:0000256" key="1">
    <source>
        <dbReference type="ARBA" id="ARBA00008894"/>
    </source>
</evidence>
<dbReference type="GO" id="GO:0005524">
    <property type="term" value="F:ATP binding"/>
    <property type="evidence" value="ECO:0007669"/>
    <property type="project" value="UniProtKB-KW"/>
</dbReference>
<dbReference type="Proteomes" id="UP000737018">
    <property type="component" value="Unassembled WGS sequence"/>
</dbReference>
<evidence type="ECO:0000256" key="7">
    <source>
        <dbReference type="SAM" id="Coils"/>
    </source>
</evidence>
<dbReference type="Pfam" id="PF23247">
    <property type="entry name" value="LRR_RPS2"/>
    <property type="match status" value="3"/>
</dbReference>
<feature type="compositionally biased region" description="Basic and acidic residues" evidence="8">
    <location>
        <begin position="1204"/>
        <end position="1218"/>
    </location>
</feature>
<dbReference type="PANTHER" id="PTHR33463:SF203">
    <property type="entry name" value="AAA+ ATPASE DOMAIN-CONTAINING PROTEIN"/>
    <property type="match status" value="1"/>
</dbReference>
<dbReference type="PRINTS" id="PR00364">
    <property type="entry name" value="DISEASERSIST"/>
</dbReference>
<dbReference type="Gene3D" id="3.40.50.300">
    <property type="entry name" value="P-loop containing nucleotide triphosphate hydrolases"/>
    <property type="match status" value="1"/>
</dbReference>
<dbReference type="FunFam" id="3.40.50.300:FF:001091">
    <property type="entry name" value="Probable disease resistance protein At1g61300"/>
    <property type="match status" value="1"/>
</dbReference>
<proteinExistence type="inferred from homology"/>
<evidence type="ECO:0000256" key="5">
    <source>
        <dbReference type="ARBA" id="ARBA00022821"/>
    </source>
</evidence>
<dbReference type="OrthoDB" id="1508404at2759"/>
<dbReference type="SUPFAM" id="SSF52540">
    <property type="entry name" value="P-loop containing nucleoside triphosphate hydrolases"/>
    <property type="match status" value="1"/>
</dbReference>
<evidence type="ECO:0000259" key="9">
    <source>
        <dbReference type="SMART" id="SM00382"/>
    </source>
</evidence>
<evidence type="ECO:0000313" key="10">
    <source>
        <dbReference type="EMBL" id="KAF3950042.1"/>
    </source>
</evidence>
<keyword evidence="7" id="KW-0175">Coiled coil</keyword>
<keyword evidence="6" id="KW-0067">ATP-binding</keyword>
<evidence type="ECO:0000256" key="3">
    <source>
        <dbReference type="ARBA" id="ARBA00022737"/>
    </source>
</evidence>
<dbReference type="Gene3D" id="3.80.10.10">
    <property type="entry name" value="Ribonuclease Inhibitor"/>
    <property type="match status" value="2"/>
</dbReference>
<evidence type="ECO:0000313" key="11">
    <source>
        <dbReference type="Proteomes" id="UP000737018"/>
    </source>
</evidence>
<feature type="region of interest" description="Disordered" evidence="8">
    <location>
        <begin position="1447"/>
        <end position="1466"/>
    </location>
</feature>
<dbReference type="EMBL" id="JRKL02005702">
    <property type="protein sequence ID" value="KAF3950042.1"/>
    <property type="molecule type" value="Genomic_DNA"/>
</dbReference>
<dbReference type="PANTHER" id="PTHR33463">
    <property type="entry name" value="NB-ARC DOMAIN-CONTAINING PROTEIN-RELATED"/>
    <property type="match status" value="1"/>
</dbReference>
<evidence type="ECO:0000256" key="4">
    <source>
        <dbReference type="ARBA" id="ARBA00022741"/>
    </source>
</evidence>
<dbReference type="Gene3D" id="1.10.8.430">
    <property type="entry name" value="Helical domain of apoptotic protease-activating factors"/>
    <property type="match status" value="1"/>
</dbReference>
<feature type="compositionally biased region" description="Acidic residues" evidence="8">
    <location>
        <begin position="1455"/>
        <end position="1466"/>
    </location>
</feature>
<feature type="region of interest" description="Disordered" evidence="8">
    <location>
        <begin position="1188"/>
        <end position="1222"/>
    </location>
</feature>
<dbReference type="InterPro" id="IPR042197">
    <property type="entry name" value="Apaf_helical"/>
</dbReference>
<feature type="compositionally biased region" description="Polar residues" evidence="8">
    <location>
        <begin position="1189"/>
        <end position="1202"/>
    </location>
</feature>
<dbReference type="InterPro" id="IPR027417">
    <property type="entry name" value="P-loop_NTPase"/>
</dbReference>
<keyword evidence="3" id="KW-0677">Repeat</keyword>